<accession>A0A8H5HPY3</accession>
<dbReference type="GO" id="GO:0005506">
    <property type="term" value="F:iron ion binding"/>
    <property type="evidence" value="ECO:0007669"/>
    <property type="project" value="InterPro"/>
</dbReference>
<dbReference type="GO" id="GO:0004497">
    <property type="term" value="F:monooxygenase activity"/>
    <property type="evidence" value="ECO:0007669"/>
    <property type="project" value="InterPro"/>
</dbReference>
<dbReference type="InterPro" id="IPR036396">
    <property type="entry name" value="Cyt_P450_sf"/>
</dbReference>
<protein>
    <submittedName>
        <fullName evidence="1">Uncharacterized protein</fullName>
    </submittedName>
</protein>
<evidence type="ECO:0000313" key="1">
    <source>
        <dbReference type="EMBL" id="KAF5387086.1"/>
    </source>
</evidence>
<dbReference type="PANTHER" id="PTHR11903:SF37">
    <property type="entry name" value="PSI-PRODUCING OXYGENASE A"/>
    <property type="match status" value="1"/>
</dbReference>
<dbReference type="SUPFAM" id="SSF48113">
    <property type="entry name" value="Heme-dependent peroxidases"/>
    <property type="match status" value="1"/>
</dbReference>
<organism evidence="1 2">
    <name type="scientific">Tricholomella constricta</name>
    <dbReference type="NCBI Taxonomy" id="117010"/>
    <lineage>
        <taxon>Eukaryota</taxon>
        <taxon>Fungi</taxon>
        <taxon>Dikarya</taxon>
        <taxon>Basidiomycota</taxon>
        <taxon>Agaricomycotina</taxon>
        <taxon>Agaricomycetes</taxon>
        <taxon>Agaricomycetidae</taxon>
        <taxon>Agaricales</taxon>
        <taxon>Tricholomatineae</taxon>
        <taxon>Lyophyllaceae</taxon>
        <taxon>Tricholomella</taxon>
    </lineage>
</organism>
<reference evidence="1 2" key="1">
    <citation type="journal article" date="2020" name="ISME J.">
        <title>Uncovering the hidden diversity of litter-decomposition mechanisms in mushroom-forming fungi.</title>
        <authorList>
            <person name="Floudas D."/>
            <person name="Bentzer J."/>
            <person name="Ahren D."/>
            <person name="Johansson T."/>
            <person name="Persson P."/>
            <person name="Tunlid A."/>
        </authorList>
    </citation>
    <scope>NUCLEOTIDE SEQUENCE [LARGE SCALE GENOMIC DNA]</scope>
    <source>
        <strain evidence="1 2">CBS 661.87</strain>
    </source>
</reference>
<dbReference type="Gene3D" id="1.10.630.10">
    <property type="entry name" value="Cytochrome P450"/>
    <property type="match status" value="1"/>
</dbReference>
<sequence>MTSPTFPAADVVSLQRQADHTFKDEDLAKLLHDATEYPAVAFRARGTPASMRLHEIMGMLSERLQKGEAIFCRSSLINLNSYPALQYLGLKPYNSFLDWNPDKEIADAAEKLHGHIDCLELYVGLQAEEAKPVSPGNFSVLETGLYGNSFFEQALHAGLHPFNMTAWGFADCQRDPNAFDFGSTLGRLFLRNLPNHFTENSVYTFFPLMTLDSMKTHLKKLKFLDQYDLSRPAGQTAVQKVTSYTQIADILQDRDTFNSPYVVRAARVIHRKGFYAVDGTEVKEKMYKALGDSPESIDKIEKFFHDTTCRLIDFQSFALVGKKTYSVELVRDVLKYVPIYWAACDIAGFCLKTNEHPHGHYTPEELYQILGDIYSFVFLDIEASKVMVLRVKVTIHVRALLGHIKNHLGQGIMNRNSIASILSKPKKVEHKELVKRLTAISGSCDELANTISALMVGSTVEISLALTNMVNLYLGPYKDAELRRLANATDTKNPLDGFVYEALSFDSPLQGVYLGNLSVKNGDRIFLNVAQANLDELIFPTPTTVDVARGGKHTLYGDGAFSHLGEQLTVKVMAEVLRAVFQYDNVRRAPGQSGTLRRFKDYARPELRYAYLDRDQFFSAWPTSLSIVYDAPATSVASPAK</sequence>
<dbReference type="Proteomes" id="UP000565441">
    <property type="component" value="Unassembled WGS sequence"/>
</dbReference>
<keyword evidence="2" id="KW-1185">Reference proteome</keyword>
<dbReference type="SUPFAM" id="SSF48264">
    <property type="entry name" value="Cytochrome P450"/>
    <property type="match status" value="1"/>
</dbReference>
<dbReference type="PANTHER" id="PTHR11903">
    <property type="entry name" value="PROSTAGLANDIN G/H SYNTHASE"/>
    <property type="match status" value="1"/>
</dbReference>
<name>A0A8H5HPY3_9AGAR</name>
<dbReference type="GO" id="GO:0006979">
    <property type="term" value="P:response to oxidative stress"/>
    <property type="evidence" value="ECO:0007669"/>
    <property type="project" value="InterPro"/>
</dbReference>
<dbReference type="EMBL" id="JAACJP010000002">
    <property type="protein sequence ID" value="KAF5387086.1"/>
    <property type="molecule type" value="Genomic_DNA"/>
</dbReference>
<dbReference type="GO" id="GO:0016705">
    <property type="term" value="F:oxidoreductase activity, acting on paired donors, with incorporation or reduction of molecular oxygen"/>
    <property type="evidence" value="ECO:0007669"/>
    <property type="project" value="InterPro"/>
</dbReference>
<evidence type="ECO:0000313" key="2">
    <source>
        <dbReference type="Proteomes" id="UP000565441"/>
    </source>
</evidence>
<proteinExistence type="predicted"/>
<gene>
    <name evidence="1" type="ORF">D9615_002103</name>
</gene>
<dbReference type="InterPro" id="IPR010255">
    <property type="entry name" value="Haem_peroxidase_sf"/>
</dbReference>
<dbReference type="Gene3D" id="1.10.640.10">
    <property type="entry name" value="Haem peroxidase domain superfamily, animal type"/>
    <property type="match status" value="1"/>
</dbReference>
<dbReference type="InterPro" id="IPR037120">
    <property type="entry name" value="Haem_peroxidase_sf_animal"/>
</dbReference>
<comment type="caution">
    <text evidence="1">The sequence shown here is derived from an EMBL/GenBank/DDBJ whole genome shotgun (WGS) entry which is preliminary data.</text>
</comment>
<dbReference type="InterPro" id="IPR050783">
    <property type="entry name" value="Oxylipin_biosynth_metab"/>
</dbReference>
<dbReference type="GO" id="GO:0020037">
    <property type="term" value="F:heme binding"/>
    <property type="evidence" value="ECO:0007669"/>
    <property type="project" value="InterPro"/>
</dbReference>
<dbReference type="OrthoDB" id="823504at2759"/>
<dbReference type="GO" id="GO:0004601">
    <property type="term" value="F:peroxidase activity"/>
    <property type="evidence" value="ECO:0007669"/>
    <property type="project" value="InterPro"/>
</dbReference>
<dbReference type="AlphaFoldDB" id="A0A8H5HPY3"/>